<dbReference type="EMBL" id="JAHLQO010000004">
    <property type="protein sequence ID" value="MBU5669553.1"/>
    <property type="molecule type" value="Genomic_DNA"/>
</dbReference>
<keyword evidence="2" id="KW-1185">Reference proteome</keyword>
<evidence type="ECO:0000313" key="1">
    <source>
        <dbReference type="EMBL" id="MBU5669553.1"/>
    </source>
</evidence>
<evidence type="ECO:0000313" key="2">
    <source>
        <dbReference type="Proteomes" id="UP000783742"/>
    </source>
</evidence>
<sequence length="185" mass="21991">MGNKRYTQTQLDWIKENVNEFENYKEMTIAFNERFNEKRTEQGISNTVTKKLKLNKFFNSGQYSNVYKKEELPIGTIRECGNGTTYIKVKLLGNCRPKYTGYREPYWLPIQKKIYQDRYGEVSEDEMVIFLDCNNKNLNIENLYCINRRISVILAKNKWYSTDPNITKTGIYYAKLILTLLNKEK</sequence>
<comment type="caution">
    <text evidence="1">The sequence shown here is derived from an EMBL/GenBank/DDBJ whole genome shotgun (WGS) entry which is preliminary data.</text>
</comment>
<accession>A0ABS6FJE0</accession>
<protein>
    <recommendedName>
        <fullName evidence="3">HNH nuclease domain-containing protein</fullName>
    </recommendedName>
</protein>
<evidence type="ECO:0008006" key="3">
    <source>
        <dbReference type="Google" id="ProtNLM"/>
    </source>
</evidence>
<gene>
    <name evidence="1" type="ORF">KQI68_06830</name>
</gene>
<dbReference type="Proteomes" id="UP000783742">
    <property type="component" value="Unassembled WGS sequence"/>
</dbReference>
<organism evidence="1 2">
    <name type="scientific">Peptoniphilus ovalis</name>
    <dbReference type="NCBI Taxonomy" id="2841503"/>
    <lineage>
        <taxon>Bacteria</taxon>
        <taxon>Bacillati</taxon>
        <taxon>Bacillota</taxon>
        <taxon>Tissierellia</taxon>
        <taxon>Tissierellales</taxon>
        <taxon>Peptoniphilaceae</taxon>
        <taxon>Peptoniphilus</taxon>
    </lineage>
</organism>
<proteinExistence type="predicted"/>
<dbReference type="RefSeq" id="WP_216549389.1">
    <property type="nucleotide sequence ID" value="NZ_JAHLQO010000004.1"/>
</dbReference>
<reference evidence="1 2" key="1">
    <citation type="submission" date="2021-06" db="EMBL/GenBank/DDBJ databases">
        <authorList>
            <person name="Sun Q."/>
            <person name="Li D."/>
        </authorList>
    </citation>
    <scope>NUCLEOTIDE SEQUENCE [LARGE SCALE GENOMIC DNA]</scope>
    <source>
        <strain evidence="1 2">MSJ-1</strain>
    </source>
</reference>
<name>A0ABS6FJE0_9FIRM</name>